<protein>
    <recommendedName>
        <fullName evidence="5">DNA polymerase III subunit gamma/tau</fullName>
    </recommendedName>
</protein>
<evidence type="ECO:0000256" key="1">
    <source>
        <dbReference type="SAM" id="MobiDB-lite"/>
    </source>
</evidence>
<feature type="transmembrane region" description="Helical" evidence="2">
    <location>
        <begin position="135"/>
        <end position="155"/>
    </location>
</feature>
<keyword evidence="2" id="KW-1133">Transmembrane helix</keyword>
<reference evidence="4" key="1">
    <citation type="journal article" date="2019" name="Int. J. Syst. Evol. Microbiol.">
        <title>The Global Catalogue of Microorganisms (GCM) 10K type strain sequencing project: providing services to taxonomists for standard genome sequencing and annotation.</title>
        <authorList>
            <consortium name="The Broad Institute Genomics Platform"/>
            <consortium name="The Broad Institute Genome Sequencing Center for Infectious Disease"/>
            <person name="Wu L."/>
            <person name="Ma J."/>
        </authorList>
    </citation>
    <scope>NUCLEOTIDE SEQUENCE [LARGE SCALE GENOMIC DNA]</scope>
    <source>
        <strain evidence="4">NBRC 108894</strain>
    </source>
</reference>
<evidence type="ECO:0000256" key="2">
    <source>
        <dbReference type="SAM" id="Phobius"/>
    </source>
</evidence>
<keyword evidence="2" id="KW-0812">Transmembrane</keyword>
<organism evidence="3 4">
    <name type="scientific">Pseudolysinimonas kribbensis</name>
    <dbReference type="NCBI Taxonomy" id="433641"/>
    <lineage>
        <taxon>Bacteria</taxon>
        <taxon>Bacillati</taxon>
        <taxon>Actinomycetota</taxon>
        <taxon>Actinomycetes</taxon>
        <taxon>Micrococcales</taxon>
        <taxon>Microbacteriaceae</taxon>
        <taxon>Pseudolysinimonas</taxon>
    </lineage>
</organism>
<gene>
    <name evidence="3" type="ORF">GCM10025881_09640</name>
</gene>
<accession>A0ABQ6K0L9</accession>
<sequence length="156" mass="16601">MASPTDPTPEGGDVDDEALTWAGDEEQGRRRPRLAAPDPAEESTLESAGDDEDQEFEPPATPRDVPGAALAVVFGILYLAITVGWIYSVQLTAAPSADLFPEVVWQFGEFTAMVAAPIWFAAVIALTRDRPALRAGWFALGVGLLLPWPVLLGLAG</sequence>
<feature type="compositionally biased region" description="Acidic residues" evidence="1">
    <location>
        <begin position="39"/>
        <end position="56"/>
    </location>
</feature>
<dbReference type="RefSeq" id="WP_284253147.1">
    <property type="nucleotide sequence ID" value="NZ_BAAAQO010000003.1"/>
</dbReference>
<proteinExistence type="predicted"/>
<keyword evidence="2" id="KW-0472">Membrane</keyword>
<feature type="transmembrane region" description="Helical" evidence="2">
    <location>
        <begin position="107"/>
        <end position="126"/>
    </location>
</feature>
<keyword evidence="4" id="KW-1185">Reference proteome</keyword>
<comment type="caution">
    <text evidence="3">The sequence shown here is derived from an EMBL/GenBank/DDBJ whole genome shotgun (WGS) entry which is preliminary data.</text>
</comment>
<feature type="transmembrane region" description="Helical" evidence="2">
    <location>
        <begin position="68"/>
        <end position="87"/>
    </location>
</feature>
<feature type="region of interest" description="Disordered" evidence="1">
    <location>
        <begin position="1"/>
        <end position="64"/>
    </location>
</feature>
<dbReference type="Proteomes" id="UP001157034">
    <property type="component" value="Unassembled WGS sequence"/>
</dbReference>
<name>A0ABQ6K0L9_9MICO</name>
<evidence type="ECO:0008006" key="5">
    <source>
        <dbReference type="Google" id="ProtNLM"/>
    </source>
</evidence>
<dbReference type="EMBL" id="BSVB01000001">
    <property type="protein sequence ID" value="GMA94140.1"/>
    <property type="molecule type" value="Genomic_DNA"/>
</dbReference>
<evidence type="ECO:0000313" key="4">
    <source>
        <dbReference type="Proteomes" id="UP001157034"/>
    </source>
</evidence>
<evidence type="ECO:0000313" key="3">
    <source>
        <dbReference type="EMBL" id="GMA94140.1"/>
    </source>
</evidence>